<proteinExistence type="predicted"/>
<dbReference type="GO" id="GO:0016020">
    <property type="term" value="C:membrane"/>
    <property type="evidence" value="ECO:0007669"/>
    <property type="project" value="InterPro"/>
</dbReference>
<dbReference type="AlphaFoldDB" id="A0A4V1AQ47"/>
<dbReference type="EMBL" id="CP038013">
    <property type="protein sequence ID" value="QBQ07239.1"/>
    <property type="molecule type" value="Genomic_DNA"/>
</dbReference>
<name>A0A4V1AQ47_9MOLU</name>
<protein>
    <recommendedName>
        <fullName evidence="4">Lipoprotein</fullName>
    </recommendedName>
</protein>
<dbReference type="InterPro" id="IPR007880">
    <property type="entry name" value="Spiralin"/>
</dbReference>
<evidence type="ECO:0000256" key="1">
    <source>
        <dbReference type="SAM" id="SignalP"/>
    </source>
</evidence>
<feature type="chain" id="PRO_5020291941" description="Lipoprotein" evidence="1">
    <location>
        <begin position="25"/>
        <end position="287"/>
    </location>
</feature>
<organism evidence="2 3">
    <name type="scientific">Spiroplasma gladiatoris</name>
    <dbReference type="NCBI Taxonomy" id="2143"/>
    <lineage>
        <taxon>Bacteria</taxon>
        <taxon>Bacillati</taxon>
        <taxon>Mycoplasmatota</taxon>
        <taxon>Mollicutes</taxon>
        <taxon>Entomoplasmatales</taxon>
        <taxon>Spiroplasmataceae</taxon>
        <taxon>Spiroplasma</taxon>
    </lineage>
</organism>
<dbReference type="PROSITE" id="PS51257">
    <property type="entry name" value="PROKAR_LIPOPROTEIN"/>
    <property type="match status" value="1"/>
</dbReference>
<gene>
    <name evidence="2" type="ORF">SGLAD_v1c00380</name>
</gene>
<sequence length="287" mass="32658">MLKKLLSSFFILLLTTFSTSFVIACPVPALNLNDLEFKDLGVVKGVGSLPNEEYLVEKINEMNNLNIKANEIYIDKTQLTISYAKIIAKWNSLKFIGEASLNFTYVEKTVLSKVIKKKTLGEVENVSEDSILKAVNKVNSTNFTIEDVSVIPKKNNTGATLISKKQSNYVGDVDVSYYIKPEKEKWDLSTIRAEDKILRTEKNTYVEDVNIVAIEKIKEIWGITIEKNKDYTYDPDKNFKAPSKIADGKFEITSTSNSELLKANRSVTFIIPYKYKQEGENTLWKKY</sequence>
<reference evidence="2 3" key="1">
    <citation type="submission" date="2019-03" db="EMBL/GenBank/DDBJ databases">
        <title>Complete genome sequence of Spiroplasma gladiatoris TG-1 (DSM 22552).</title>
        <authorList>
            <person name="Lin Y.-C."/>
            <person name="Chou L."/>
            <person name="Kuo C.-H."/>
        </authorList>
    </citation>
    <scope>NUCLEOTIDE SEQUENCE [LARGE SCALE GENOMIC DNA]</scope>
    <source>
        <strain evidence="2 3">TG-1</strain>
    </source>
</reference>
<keyword evidence="3" id="KW-1185">Reference proteome</keyword>
<dbReference type="Proteomes" id="UP000294309">
    <property type="component" value="Chromosome"/>
</dbReference>
<evidence type="ECO:0008006" key="4">
    <source>
        <dbReference type="Google" id="ProtNLM"/>
    </source>
</evidence>
<evidence type="ECO:0000313" key="2">
    <source>
        <dbReference type="EMBL" id="QBQ07239.1"/>
    </source>
</evidence>
<feature type="signal peptide" evidence="1">
    <location>
        <begin position="1"/>
        <end position="24"/>
    </location>
</feature>
<evidence type="ECO:0000313" key="3">
    <source>
        <dbReference type="Proteomes" id="UP000294309"/>
    </source>
</evidence>
<accession>A0A4V1AQ47</accession>
<dbReference type="KEGG" id="sgq:SGLAD_v1c00380"/>
<keyword evidence="1" id="KW-0732">Signal</keyword>
<dbReference type="Pfam" id="PF05215">
    <property type="entry name" value="Spiralin"/>
    <property type="match status" value="1"/>
</dbReference>